<reference evidence="2 3" key="1">
    <citation type="submission" date="2014-06" db="EMBL/GenBank/DDBJ databases">
        <authorList>
            <person name="Le Roux F."/>
        </authorList>
    </citation>
    <scope>NUCLEOTIDE SEQUENCE [LARGE SCALE GENOMIC DNA]</scope>
    <source>
        <strain evidence="2 3">J5-4</strain>
    </source>
</reference>
<sequence length="269" mass="31032">MNNQNIIMIVGAPRSGTTLLSGLITGSEKCFPNLPECTFITQAIKHYFDIVNYSDKERFSIYAKDVDTLSKVYRLHVDNMIDVVKSHFNNANYDFLVFKDPEISPYVDLIPSFFPKCKIVYIVRDPRAVISSMLQVYVKKGQYSTCSNGNFLDSTVMQVATEIYNYYHIIHTSQVFKTGNVYVVSYEKLIDDREHCLNTLEGYLGYQLSGDAFERNAFEFDHDDPTFSENYGNNIVKPASSYSDYLSSEQITQIKKMYSGLNMTYNWWE</sequence>
<accession>A0ABP1WQE4</accession>
<gene>
    <name evidence="2" type="ORF">VCR4J5_1470075</name>
</gene>
<proteinExistence type="predicted"/>
<evidence type="ECO:0000256" key="1">
    <source>
        <dbReference type="ARBA" id="ARBA00022679"/>
    </source>
</evidence>
<dbReference type="EMBL" id="CCJX01000054">
    <property type="protein sequence ID" value="CDT05699.1"/>
    <property type="molecule type" value="Genomic_DNA"/>
</dbReference>
<protein>
    <recommendedName>
        <fullName evidence="4">Sulfotransferase family protein</fullName>
    </recommendedName>
</protein>
<organism evidence="2 3">
    <name type="scientific">Vibrio crassostreae</name>
    <dbReference type="NCBI Taxonomy" id="246167"/>
    <lineage>
        <taxon>Bacteria</taxon>
        <taxon>Pseudomonadati</taxon>
        <taxon>Pseudomonadota</taxon>
        <taxon>Gammaproteobacteria</taxon>
        <taxon>Vibrionales</taxon>
        <taxon>Vibrionaceae</taxon>
        <taxon>Vibrio</taxon>
    </lineage>
</organism>
<evidence type="ECO:0000313" key="3">
    <source>
        <dbReference type="Proteomes" id="UP000049077"/>
    </source>
</evidence>
<comment type="caution">
    <text evidence="2">The sequence shown here is derived from an EMBL/GenBank/DDBJ whole genome shotgun (WGS) entry which is preliminary data.</text>
</comment>
<dbReference type="Proteomes" id="UP000049077">
    <property type="component" value="Unassembled WGS sequence"/>
</dbReference>
<keyword evidence="1" id="KW-0808">Transferase</keyword>
<dbReference type="PANTHER" id="PTHR12788">
    <property type="entry name" value="PROTEIN-TYROSINE SULFOTRANSFERASE 2"/>
    <property type="match status" value="1"/>
</dbReference>
<dbReference type="RefSeq" id="WP_048661355.1">
    <property type="nucleotide sequence ID" value="NZ_CAWMAN010000103.1"/>
</dbReference>
<dbReference type="InterPro" id="IPR027417">
    <property type="entry name" value="P-loop_NTPase"/>
</dbReference>
<dbReference type="Gene3D" id="3.40.50.300">
    <property type="entry name" value="P-loop containing nucleotide triphosphate hydrolases"/>
    <property type="match status" value="1"/>
</dbReference>
<keyword evidence="3" id="KW-1185">Reference proteome</keyword>
<dbReference type="InterPro" id="IPR026634">
    <property type="entry name" value="TPST-like"/>
</dbReference>
<dbReference type="PANTHER" id="PTHR12788:SF10">
    <property type="entry name" value="PROTEIN-TYROSINE SULFOTRANSFERASE"/>
    <property type="match status" value="1"/>
</dbReference>
<name>A0ABP1WQE4_9VIBR</name>
<evidence type="ECO:0008006" key="4">
    <source>
        <dbReference type="Google" id="ProtNLM"/>
    </source>
</evidence>
<dbReference type="SUPFAM" id="SSF52540">
    <property type="entry name" value="P-loop containing nucleoside triphosphate hydrolases"/>
    <property type="match status" value="1"/>
</dbReference>
<evidence type="ECO:0000313" key="2">
    <source>
        <dbReference type="EMBL" id="CDT05699.1"/>
    </source>
</evidence>
<dbReference type="Pfam" id="PF13469">
    <property type="entry name" value="Sulfotransfer_3"/>
    <property type="match status" value="1"/>
</dbReference>